<gene>
    <name evidence="1" type="ORF">ANN_21718</name>
</gene>
<evidence type="ECO:0000313" key="2">
    <source>
        <dbReference type="Proteomes" id="UP001148838"/>
    </source>
</evidence>
<proteinExistence type="predicted"/>
<organism evidence="1 2">
    <name type="scientific">Periplaneta americana</name>
    <name type="common">American cockroach</name>
    <name type="synonym">Blatta americana</name>
    <dbReference type="NCBI Taxonomy" id="6978"/>
    <lineage>
        <taxon>Eukaryota</taxon>
        <taxon>Metazoa</taxon>
        <taxon>Ecdysozoa</taxon>
        <taxon>Arthropoda</taxon>
        <taxon>Hexapoda</taxon>
        <taxon>Insecta</taxon>
        <taxon>Pterygota</taxon>
        <taxon>Neoptera</taxon>
        <taxon>Polyneoptera</taxon>
        <taxon>Dictyoptera</taxon>
        <taxon>Blattodea</taxon>
        <taxon>Blattoidea</taxon>
        <taxon>Blattidae</taxon>
        <taxon>Blattinae</taxon>
        <taxon>Periplaneta</taxon>
    </lineage>
</organism>
<comment type="caution">
    <text evidence="1">The sequence shown here is derived from an EMBL/GenBank/DDBJ whole genome shotgun (WGS) entry which is preliminary data.</text>
</comment>
<evidence type="ECO:0000313" key="1">
    <source>
        <dbReference type="EMBL" id="KAJ4429549.1"/>
    </source>
</evidence>
<protein>
    <submittedName>
        <fullName evidence="1">Uncharacterized protein</fullName>
    </submittedName>
</protein>
<dbReference type="EMBL" id="JAJSOF020000033">
    <property type="protein sequence ID" value="KAJ4429549.1"/>
    <property type="molecule type" value="Genomic_DNA"/>
</dbReference>
<dbReference type="Proteomes" id="UP001148838">
    <property type="component" value="Unassembled WGS sequence"/>
</dbReference>
<keyword evidence="2" id="KW-1185">Reference proteome</keyword>
<reference evidence="1 2" key="1">
    <citation type="journal article" date="2022" name="Allergy">
        <title>Genome assembly and annotation of Periplaneta americana reveal a comprehensive cockroach allergen profile.</title>
        <authorList>
            <person name="Wang L."/>
            <person name="Xiong Q."/>
            <person name="Saelim N."/>
            <person name="Wang L."/>
            <person name="Nong W."/>
            <person name="Wan A.T."/>
            <person name="Shi M."/>
            <person name="Liu X."/>
            <person name="Cao Q."/>
            <person name="Hui J.H.L."/>
            <person name="Sookrung N."/>
            <person name="Leung T.F."/>
            <person name="Tungtrongchitr A."/>
            <person name="Tsui S.K.W."/>
        </authorList>
    </citation>
    <scope>NUCLEOTIDE SEQUENCE [LARGE SCALE GENOMIC DNA]</scope>
    <source>
        <strain evidence="1">PWHHKU_190912</strain>
    </source>
</reference>
<sequence length="302" mass="34638">MNRNKSSTVTFTYLKKEKVLPLYLNCSPVPQHEEVRYLGLILDSRLIWNKHLTYTLQRLRYRLHRLEAILSSSSLSLSNKSDVRFELTTSVPQERRSRGALWDGARRRGERANAAREWSESARASGAGREERALAFSGVPSLETRGTFEATQSKQARLVCRSSTRVCVRICVSIRRPEFECSGPQLEGPEFECSGPQLEGPEFEYSELSLKPAHAYKYYYDQDARQATQCDEALSRIEYREKERETTMEEIIDALEALTKGKEHKEDRVNEYLVLVEEGVGTTDTVQMFCGSVGWHLIQRNV</sequence>
<name>A0ABQ8S685_PERAM</name>
<accession>A0ABQ8S685</accession>